<dbReference type="Gene3D" id="3.20.20.100">
    <property type="entry name" value="NADP-dependent oxidoreductase domain"/>
    <property type="match status" value="1"/>
</dbReference>
<dbReference type="PRINTS" id="PR00069">
    <property type="entry name" value="ALDKETRDTASE"/>
</dbReference>
<dbReference type="PANTHER" id="PTHR43827">
    <property type="entry name" value="2,5-DIKETO-D-GLUCONIC ACID REDUCTASE"/>
    <property type="match status" value="1"/>
</dbReference>
<feature type="active site" description="Proton donor" evidence="3">
    <location>
        <position position="59"/>
    </location>
</feature>
<comment type="similarity">
    <text evidence="1">Belongs to the aldo/keto reductase family.</text>
</comment>
<gene>
    <name evidence="7" type="ORF">FFLO_04468</name>
</gene>
<dbReference type="InterPro" id="IPR020471">
    <property type="entry name" value="AKR"/>
</dbReference>
<accession>A0A8K0JIQ5</accession>
<keyword evidence="8" id="KW-1185">Reference proteome</keyword>
<feature type="site" description="Lowers pKa of active site Tyr" evidence="5">
    <location>
        <position position="89"/>
    </location>
</feature>
<dbReference type="EMBL" id="JABELV010000095">
    <property type="protein sequence ID" value="KAG7531290.1"/>
    <property type="molecule type" value="Genomic_DNA"/>
</dbReference>
<reference evidence="7" key="1">
    <citation type="submission" date="2020-04" db="EMBL/GenBank/DDBJ databases">
        <title>Analysis of mating type loci in Filobasidium floriforme.</title>
        <authorList>
            <person name="Nowrousian M."/>
        </authorList>
    </citation>
    <scope>NUCLEOTIDE SEQUENCE</scope>
    <source>
        <strain evidence="7">CBS 6242</strain>
    </source>
</reference>
<dbReference type="PROSITE" id="PS00798">
    <property type="entry name" value="ALDOKETO_REDUCTASE_1"/>
    <property type="match status" value="1"/>
</dbReference>
<evidence type="ECO:0000256" key="2">
    <source>
        <dbReference type="ARBA" id="ARBA00023002"/>
    </source>
</evidence>
<evidence type="ECO:0000313" key="7">
    <source>
        <dbReference type="EMBL" id="KAG7531290.1"/>
    </source>
</evidence>
<dbReference type="FunFam" id="3.20.20.100:FF:000015">
    <property type="entry name" value="Oxidoreductase, aldo/keto reductase family"/>
    <property type="match status" value="1"/>
</dbReference>
<dbReference type="InterPro" id="IPR036812">
    <property type="entry name" value="NAD(P)_OxRdtase_dom_sf"/>
</dbReference>
<evidence type="ECO:0000256" key="4">
    <source>
        <dbReference type="PIRSR" id="PIRSR000097-2"/>
    </source>
</evidence>
<evidence type="ECO:0000256" key="1">
    <source>
        <dbReference type="ARBA" id="ARBA00007905"/>
    </source>
</evidence>
<sequence length="286" mass="32695">MSSAIETVQNLQGTIKLHDGTEIPQIGLGVYEMSNEEAEQAVYWALEAGYRHVDSAEWYGNEAACGRGIQKFLKARPDISPEDIYYTTKLQTNRSYDQTLKKIQQSLKDSRVDQISLYLLHSPIGGPKVRRACWEACIEAKRQGWVKSIGVSNFGTKHIEEFEQWGLEKPVLNQVDLHPWMRRQPIVDVCRKYGIVLEAWAPLARGMRFNHPVLNEVAKAHDKSPAQILLRWSIQHGFVPIPKSVSQKRIQSNGDLFTFELSQEEMAKLDELDEYLITDWDVVDVA</sequence>
<name>A0A8K0JIQ5_9TREE</name>
<feature type="binding site" evidence="4">
    <location>
        <position position="121"/>
    </location>
    <ligand>
        <name>substrate</name>
    </ligand>
</feature>
<evidence type="ECO:0000313" key="8">
    <source>
        <dbReference type="Proteomes" id="UP000812966"/>
    </source>
</evidence>
<evidence type="ECO:0000259" key="6">
    <source>
        <dbReference type="Pfam" id="PF00248"/>
    </source>
</evidence>
<evidence type="ECO:0000256" key="5">
    <source>
        <dbReference type="PIRSR" id="PIRSR000097-3"/>
    </source>
</evidence>
<keyword evidence="2" id="KW-0560">Oxidoreductase</keyword>
<dbReference type="PROSITE" id="PS00063">
    <property type="entry name" value="ALDOKETO_REDUCTASE_3"/>
    <property type="match status" value="1"/>
</dbReference>
<protein>
    <recommendedName>
        <fullName evidence="6">NADP-dependent oxidoreductase domain-containing protein</fullName>
    </recommendedName>
</protein>
<dbReference type="PANTHER" id="PTHR43827:SF13">
    <property type="entry name" value="ALDO_KETO REDUCTASE FAMILY PROTEIN"/>
    <property type="match status" value="1"/>
</dbReference>
<dbReference type="PIRSF" id="PIRSF000097">
    <property type="entry name" value="AKR"/>
    <property type="match status" value="1"/>
</dbReference>
<evidence type="ECO:0000256" key="3">
    <source>
        <dbReference type="PIRSR" id="PIRSR000097-1"/>
    </source>
</evidence>
<comment type="caution">
    <text evidence="7">The sequence shown here is derived from an EMBL/GenBank/DDBJ whole genome shotgun (WGS) entry which is preliminary data.</text>
</comment>
<dbReference type="AlphaFoldDB" id="A0A8K0JIQ5"/>
<organism evidence="7 8">
    <name type="scientific">Filobasidium floriforme</name>
    <dbReference type="NCBI Taxonomy" id="5210"/>
    <lineage>
        <taxon>Eukaryota</taxon>
        <taxon>Fungi</taxon>
        <taxon>Dikarya</taxon>
        <taxon>Basidiomycota</taxon>
        <taxon>Agaricomycotina</taxon>
        <taxon>Tremellomycetes</taxon>
        <taxon>Filobasidiales</taxon>
        <taxon>Filobasidiaceae</taxon>
        <taxon>Filobasidium</taxon>
    </lineage>
</organism>
<dbReference type="CDD" id="cd19071">
    <property type="entry name" value="AKR_AKR1-5-like"/>
    <property type="match status" value="1"/>
</dbReference>
<proteinExistence type="inferred from homology"/>
<dbReference type="SUPFAM" id="SSF51430">
    <property type="entry name" value="NAD(P)-linked oxidoreductase"/>
    <property type="match status" value="1"/>
</dbReference>
<dbReference type="InterPro" id="IPR018170">
    <property type="entry name" value="Aldo/ket_reductase_CS"/>
</dbReference>
<feature type="domain" description="NADP-dependent oxidoreductase" evidence="6">
    <location>
        <begin position="31"/>
        <end position="274"/>
    </location>
</feature>
<dbReference type="InterPro" id="IPR023210">
    <property type="entry name" value="NADP_OxRdtase_dom"/>
</dbReference>
<dbReference type="GO" id="GO:0016491">
    <property type="term" value="F:oxidoreductase activity"/>
    <property type="evidence" value="ECO:0007669"/>
    <property type="project" value="UniProtKB-KW"/>
</dbReference>
<dbReference type="Proteomes" id="UP000812966">
    <property type="component" value="Unassembled WGS sequence"/>
</dbReference>
<dbReference type="Pfam" id="PF00248">
    <property type="entry name" value="Aldo_ket_red"/>
    <property type="match status" value="1"/>
</dbReference>